<organism evidence="2 3">
    <name type="scientific">Apophysomyces ossiformis</name>
    <dbReference type="NCBI Taxonomy" id="679940"/>
    <lineage>
        <taxon>Eukaryota</taxon>
        <taxon>Fungi</taxon>
        <taxon>Fungi incertae sedis</taxon>
        <taxon>Mucoromycota</taxon>
        <taxon>Mucoromycotina</taxon>
        <taxon>Mucoromycetes</taxon>
        <taxon>Mucorales</taxon>
        <taxon>Mucorineae</taxon>
        <taxon>Mucoraceae</taxon>
        <taxon>Apophysomyces</taxon>
    </lineage>
</organism>
<comment type="caution">
    <text evidence="2">The sequence shown here is derived from an EMBL/GenBank/DDBJ whole genome shotgun (WGS) entry which is preliminary data.</text>
</comment>
<dbReference type="AlphaFoldDB" id="A0A8H7EN83"/>
<keyword evidence="3" id="KW-1185">Reference proteome</keyword>
<gene>
    <name evidence="2" type="ORF">EC973_001394</name>
</gene>
<protein>
    <submittedName>
        <fullName evidence="2">Uncharacterized protein</fullName>
    </submittedName>
</protein>
<accession>A0A8H7EN83</accession>
<evidence type="ECO:0000313" key="2">
    <source>
        <dbReference type="EMBL" id="KAF7724061.1"/>
    </source>
</evidence>
<name>A0A8H7EN83_9FUNG</name>
<proteinExistence type="predicted"/>
<reference evidence="2" key="1">
    <citation type="submission" date="2020-01" db="EMBL/GenBank/DDBJ databases">
        <title>Genome Sequencing of Three Apophysomyces-Like Fungal Strains Confirms a Novel Fungal Genus in the Mucoromycota with divergent Burkholderia-like Endosymbiotic Bacteria.</title>
        <authorList>
            <person name="Stajich J.E."/>
            <person name="Macias A.M."/>
            <person name="Carter-House D."/>
            <person name="Lovett B."/>
            <person name="Kasson L.R."/>
            <person name="Berry K."/>
            <person name="Grigoriev I."/>
            <person name="Chang Y."/>
            <person name="Spatafora J."/>
            <person name="Kasson M.T."/>
        </authorList>
    </citation>
    <scope>NUCLEOTIDE SEQUENCE</scope>
    <source>
        <strain evidence="2">NRRL A-21654</strain>
    </source>
</reference>
<feature type="compositionally biased region" description="Polar residues" evidence="1">
    <location>
        <begin position="34"/>
        <end position="52"/>
    </location>
</feature>
<dbReference type="EMBL" id="JABAYA010000130">
    <property type="protein sequence ID" value="KAF7724061.1"/>
    <property type="molecule type" value="Genomic_DNA"/>
</dbReference>
<dbReference type="Proteomes" id="UP000605846">
    <property type="component" value="Unassembled WGS sequence"/>
</dbReference>
<evidence type="ECO:0000313" key="3">
    <source>
        <dbReference type="Proteomes" id="UP000605846"/>
    </source>
</evidence>
<feature type="region of interest" description="Disordered" evidence="1">
    <location>
        <begin position="31"/>
        <end position="52"/>
    </location>
</feature>
<evidence type="ECO:0000256" key="1">
    <source>
        <dbReference type="SAM" id="MobiDB-lite"/>
    </source>
</evidence>
<sequence>MARRARDTAATITDKFYNYAVSNTEDVLGRGQAQDMSGSSEQRQTLQTVNQEDTNTETKLRNIIFCAEQTVGNKNFKVHILDLTIPAVRRYINTDLTESEKLLVSEKTMYKRATLSSICASSIEKFKNAPLSYTGFRREFLRDQIEDVSSFDPAIHDDWDSLRYIVQHFLRIIESPDNPLKRTTRERTAASLTTIPLLNTIFMQYTDVVALKWIEVSNDDTDAIKSDGLATANGDAQLGVLVVELAGGVNTCGAAKLESDTIKIYNTCAKVLNQMSSLCRKDMSARIFVVLYHNNVLFFESLSLAFDQIYIRRRHLEIKCPTTVGELKEFCSSFQDLVSWRDEVVSQARRLKDLSSWDKSFSSEGDHIDITDLQN</sequence>
<dbReference type="OrthoDB" id="2223907at2759"/>